<dbReference type="Proteomes" id="UP000283329">
    <property type="component" value="Unassembled WGS sequence"/>
</dbReference>
<evidence type="ECO:0000256" key="2">
    <source>
        <dbReference type="ARBA" id="ARBA00001997"/>
    </source>
</evidence>
<dbReference type="GO" id="GO:0000271">
    <property type="term" value="P:polysaccharide biosynthetic process"/>
    <property type="evidence" value="ECO:0007669"/>
    <property type="project" value="TreeGrafter"/>
</dbReference>
<comment type="catalytic activity">
    <reaction evidence="1">
        <text>dTDP-4-dehydro-6-deoxy-alpha-D-glucose = dTDP-4-dehydro-beta-L-rhamnose</text>
        <dbReference type="Rhea" id="RHEA:16969"/>
        <dbReference type="ChEBI" id="CHEBI:57649"/>
        <dbReference type="ChEBI" id="CHEBI:62830"/>
        <dbReference type="EC" id="5.1.3.13"/>
    </reaction>
</comment>
<dbReference type="PANTHER" id="PTHR21047:SF2">
    <property type="entry name" value="THYMIDINE DIPHOSPHO-4-KETO-RHAMNOSE 3,5-EPIMERASE"/>
    <property type="match status" value="1"/>
</dbReference>
<proteinExistence type="predicted"/>
<evidence type="ECO:0000313" key="9">
    <source>
        <dbReference type="Proteomes" id="UP000283329"/>
    </source>
</evidence>
<protein>
    <recommendedName>
        <fullName evidence="4">dTDP-4-dehydrorhamnose 3,5-epimerase</fullName>
        <ecNumber evidence="3">5.1.3.13</ecNumber>
    </recommendedName>
    <alternativeName>
        <fullName evidence="6">Thymidine diphospho-4-keto-rhamnose 3,5-epimerase</fullName>
    </alternativeName>
    <alternativeName>
        <fullName evidence="5">dTDP-4-keto-6-deoxyglucose 3,5-epimerase</fullName>
    </alternativeName>
    <alternativeName>
        <fullName evidence="7">dTDP-6-deoxy-D-xylo-4-hexulose 3,5-epimerase</fullName>
    </alternativeName>
</protein>
<accession>A0A414WR40</accession>
<dbReference type="Pfam" id="PF00908">
    <property type="entry name" value="dTDP_sugar_isom"/>
    <property type="match status" value="1"/>
</dbReference>
<evidence type="ECO:0000256" key="1">
    <source>
        <dbReference type="ARBA" id="ARBA00001298"/>
    </source>
</evidence>
<dbReference type="CDD" id="cd00438">
    <property type="entry name" value="cupin_RmlC"/>
    <property type="match status" value="1"/>
</dbReference>
<name>A0A414WR40_BACOV</name>
<evidence type="ECO:0000256" key="3">
    <source>
        <dbReference type="ARBA" id="ARBA00012098"/>
    </source>
</evidence>
<dbReference type="EC" id="5.1.3.13" evidence="3"/>
<sequence>MNIINTPFDGLFILETLNYQDNRGCFQKIFNYDYFKDHGLDTDFQEFYFSISQKKVIRGMHFQLPPCEHTKLVYVSKGKIKDVVVDIRRKSQTYGHVFSTELDSVKGRYLYIPKGFAHGFLSLENDTIVNYAQNSCYSKQHDSGIIYNSIDFDWKVSKPIVSGRDLTFERLENFKSPF</sequence>
<evidence type="ECO:0000256" key="5">
    <source>
        <dbReference type="ARBA" id="ARBA00029758"/>
    </source>
</evidence>
<dbReference type="InterPro" id="IPR014710">
    <property type="entry name" value="RmlC-like_jellyroll"/>
</dbReference>
<dbReference type="AlphaFoldDB" id="A0A414WR40"/>
<dbReference type="GO" id="GO:0005829">
    <property type="term" value="C:cytosol"/>
    <property type="evidence" value="ECO:0007669"/>
    <property type="project" value="TreeGrafter"/>
</dbReference>
<dbReference type="SUPFAM" id="SSF51182">
    <property type="entry name" value="RmlC-like cupins"/>
    <property type="match status" value="1"/>
</dbReference>
<reference evidence="8 9" key="1">
    <citation type="submission" date="2018-08" db="EMBL/GenBank/DDBJ databases">
        <title>A genome reference for cultivated species of the human gut microbiota.</title>
        <authorList>
            <person name="Zou Y."/>
            <person name="Xue W."/>
            <person name="Luo G."/>
        </authorList>
    </citation>
    <scope>NUCLEOTIDE SEQUENCE [LARGE SCALE GENOMIC DNA]</scope>
    <source>
        <strain evidence="8 9">AM17-48</strain>
    </source>
</reference>
<dbReference type="GO" id="GO:0008830">
    <property type="term" value="F:dTDP-4-dehydrorhamnose 3,5-epimerase activity"/>
    <property type="evidence" value="ECO:0007669"/>
    <property type="project" value="UniProtKB-EC"/>
</dbReference>
<dbReference type="EMBL" id="QRJR01000041">
    <property type="protein sequence ID" value="RHH39453.1"/>
    <property type="molecule type" value="Genomic_DNA"/>
</dbReference>
<evidence type="ECO:0000313" key="8">
    <source>
        <dbReference type="EMBL" id="RHH39453.1"/>
    </source>
</evidence>
<dbReference type="PANTHER" id="PTHR21047">
    <property type="entry name" value="DTDP-6-DEOXY-D-GLUCOSE-3,5 EPIMERASE"/>
    <property type="match status" value="1"/>
</dbReference>
<dbReference type="Gene3D" id="2.60.120.10">
    <property type="entry name" value="Jelly Rolls"/>
    <property type="match status" value="1"/>
</dbReference>
<comment type="caution">
    <text evidence="8">The sequence shown here is derived from an EMBL/GenBank/DDBJ whole genome shotgun (WGS) entry which is preliminary data.</text>
</comment>
<evidence type="ECO:0000256" key="7">
    <source>
        <dbReference type="ARBA" id="ARBA00033311"/>
    </source>
</evidence>
<organism evidence="8 9">
    <name type="scientific">Bacteroides ovatus</name>
    <dbReference type="NCBI Taxonomy" id="28116"/>
    <lineage>
        <taxon>Bacteria</taxon>
        <taxon>Pseudomonadati</taxon>
        <taxon>Bacteroidota</taxon>
        <taxon>Bacteroidia</taxon>
        <taxon>Bacteroidales</taxon>
        <taxon>Bacteroidaceae</taxon>
        <taxon>Bacteroides</taxon>
    </lineage>
</organism>
<dbReference type="InterPro" id="IPR011051">
    <property type="entry name" value="RmlC_Cupin_sf"/>
</dbReference>
<gene>
    <name evidence="8" type="ORF">DW206_24380</name>
</gene>
<dbReference type="InterPro" id="IPR000888">
    <property type="entry name" value="RmlC-like"/>
</dbReference>
<dbReference type="RefSeq" id="WP_115485110.1">
    <property type="nucleotide sequence ID" value="NZ_CAKJZM010000002.1"/>
</dbReference>
<evidence type="ECO:0000256" key="4">
    <source>
        <dbReference type="ARBA" id="ARBA00019595"/>
    </source>
</evidence>
<comment type="function">
    <text evidence="2">Catalyzes the epimerization of the C3' and C5'positions of dTDP-6-deoxy-D-xylo-4-hexulose, forming dTDP-6-deoxy-L-lyxo-4-hexulose.</text>
</comment>
<evidence type="ECO:0000256" key="6">
    <source>
        <dbReference type="ARBA" id="ARBA00031424"/>
    </source>
</evidence>